<feature type="region of interest" description="Disordered" evidence="1">
    <location>
        <begin position="23"/>
        <end position="42"/>
    </location>
</feature>
<feature type="non-terminal residue" evidence="2">
    <location>
        <position position="76"/>
    </location>
</feature>
<evidence type="ECO:0000313" key="2">
    <source>
        <dbReference type="EMBL" id="MCI46253.1"/>
    </source>
</evidence>
<dbReference type="EMBL" id="LXQA010354843">
    <property type="protein sequence ID" value="MCI46253.1"/>
    <property type="molecule type" value="Genomic_DNA"/>
</dbReference>
<dbReference type="AlphaFoldDB" id="A0A392SBC3"/>
<accession>A0A392SBC3</accession>
<sequence>REKEAEGEGLRVGEVLVRVGAGKGREGEGVTKKKVPHKQSGEGVLKGEKGVVATVKYGEAIPVVQARIADAGFQNL</sequence>
<organism evidence="2 3">
    <name type="scientific">Trifolium medium</name>
    <dbReference type="NCBI Taxonomy" id="97028"/>
    <lineage>
        <taxon>Eukaryota</taxon>
        <taxon>Viridiplantae</taxon>
        <taxon>Streptophyta</taxon>
        <taxon>Embryophyta</taxon>
        <taxon>Tracheophyta</taxon>
        <taxon>Spermatophyta</taxon>
        <taxon>Magnoliopsida</taxon>
        <taxon>eudicotyledons</taxon>
        <taxon>Gunneridae</taxon>
        <taxon>Pentapetalae</taxon>
        <taxon>rosids</taxon>
        <taxon>fabids</taxon>
        <taxon>Fabales</taxon>
        <taxon>Fabaceae</taxon>
        <taxon>Papilionoideae</taxon>
        <taxon>50 kb inversion clade</taxon>
        <taxon>NPAAA clade</taxon>
        <taxon>Hologalegina</taxon>
        <taxon>IRL clade</taxon>
        <taxon>Trifolieae</taxon>
        <taxon>Trifolium</taxon>
    </lineage>
</organism>
<evidence type="ECO:0000313" key="3">
    <source>
        <dbReference type="Proteomes" id="UP000265520"/>
    </source>
</evidence>
<keyword evidence="3" id="KW-1185">Reference proteome</keyword>
<comment type="caution">
    <text evidence="2">The sequence shown here is derived from an EMBL/GenBank/DDBJ whole genome shotgun (WGS) entry which is preliminary data.</text>
</comment>
<name>A0A392SBC3_9FABA</name>
<dbReference type="Proteomes" id="UP000265520">
    <property type="component" value="Unassembled WGS sequence"/>
</dbReference>
<proteinExistence type="predicted"/>
<evidence type="ECO:0000256" key="1">
    <source>
        <dbReference type="SAM" id="MobiDB-lite"/>
    </source>
</evidence>
<feature type="non-terminal residue" evidence="2">
    <location>
        <position position="1"/>
    </location>
</feature>
<reference evidence="2 3" key="1">
    <citation type="journal article" date="2018" name="Front. Plant Sci.">
        <title>Red Clover (Trifolium pratense) and Zigzag Clover (T. medium) - A Picture of Genomic Similarities and Differences.</title>
        <authorList>
            <person name="Dluhosova J."/>
            <person name="Istvanek J."/>
            <person name="Nedelnik J."/>
            <person name="Repkova J."/>
        </authorList>
    </citation>
    <scope>NUCLEOTIDE SEQUENCE [LARGE SCALE GENOMIC DNA]</scope>
    <source>
        <strain evidence="3">cv. 10/8</strain>
        <tissue evidence="2">Leaf</tissue>
    </source>
</reference>
<protein>
    <submittedName>
        <fullName evidence="2">Uncharacterized protein</fullName>
    </submittedName>
</protein>